<evidence type="ECO:0000313" key="3">
    <source>
        <dbReference type="EMBL" id="CAA7602932.1"/>
    </source>
</evidence>
<evidence type="ECO:0000313" key="4">
    <source>
        <dbReference type="EMBL" id="CEJ05814.1"/>
    </source>
</evidence>
<dbReference type="InterPro" id="IPR005646">
    <property type="entry name" value="FapA"/>
</dbReference>
<feature type="region of interest" description="Disordered" evidence="1">
    <location>
        <begin position="59"/>
        <end position="81"/>
    </location>
</feature>
<dbReference type="InterPro" id="IPR046865">
    <property type="entry name" value="FapA_b_solenoid"/>
</dbReference>
<reference evidence="4" key="1">
    <citation type="submission" date="2014-11" db="EMBL/GenBank/DDBJ databases">
        <authorList>
            <person name="Hornung B.V."/>
        </authorList>
    </citation>
    <scope>NUCLEOTIDE SEQUENCE</scope>
    <source>
        <strain evidence="4">INE</strain>
    </source>
</reference>
<name>A0A8S0WHV0_9FIRM</name>
<dbReference type="Proteomes" id="UP000836597">
    <property type="component" value="Chromosome"/>
</dbReference>
<reference evidence="3" key="2">
    <citation type="submission" date="2020-01" db="EMBL/GenBank/DDBJ databases">
        <authorList>
            <person name="Hornung B."/>
        </authorList>
    </citation>
    <scope>NUCLEOTIDE SEQUENCE</scope>
    <source>
        <strain evidence="3">PacBioINE</strain>
    </source>
</reference>
<dbReference type="InterPro" id="IPR046866">
    <property type="entry name" value="FapA_N"/>
</dbReference>
<dbReference type="RefSeq" id="WP_240986228.1">
    <property type="nucleotide sequence ID" value="NZ_CDGJ01000003.1"/>
</dbReference>
<dbReference type="Proteomes" id="UP001071230">
    <property type="component" value="Unassembled WGS sequence"/>
</dbReference>
<dbReference type="EMBL" id="CDGJ01000003">
    <property type="protein sequence ID" value="CEJ05814.1"/>
    <property type="molecule type" value="Genomic_DNA"/>
</dbReference>
<gene>
    <name evidence="4" type="ORF">DEACI_0234</name>
    <name evidence="3" type="ORF">DEACI_3755</name>
</gene>
<accession>A0A8S0WHV0</accession>
<dbReference type="Pfam" id="PF03961">
    <property type="entry name" value="FapA"/>
    <property type="match status" value="1"/>
</dbReference>
<dbReference type="Pfam" id="PF20250">
    <property type="entry name" value="FapA_N"/>
    <property type="match status" value="1"/>
</dbReference>
<keyword evidence="5" id="KW-1185">Reference proteome</keyword>
<evidence type="ECO:0000256" key="1">
    <source>
        <dbReference type="SAM" id="MobiDB-lite"/>
    </source>
</evidence>
<proteinExistence type="predicted"/>
<evidence type="ECO:0000259" key="2">
    <source>
        <dbReference type="Pfam" id="PF20250"/>
    </source>
</evidence>
<dbReference type="PANTHER" id="PTHR38032">
    <property type="entry name" value="POLYMERASE-RELATED"/>
    <property type="match status" value="1"/>
</dbReference>
<protein>
    <recommendedName>
        <fullName evidence="2">Flagellar Assembly Protein A N-terminal region domain-containing protein</fullName>
    </recommendedName>
</protein>
<dbReference type="EMBL" id="LR746496">
    <property type="protein sequence ID" value="CAA7602932.1"/>
    <property type="molecule type" value="Genomic_DNA"/>
</dbReference>
<dbReference type="AlphaFoldDB" id="A0A8S0WHV0"/>
<organism evidence="3">
    <name type="scientific">Acididesulfobacillus acetoxydans</name>
    <dbReference type="NCBI Taxonomy" id="1561005"/>
    <lineage>
        <taxon>Bacteria</taxon>
        <taxon>Bacillati</taxon>
        <taxon>Bacillota</taxon>
        <taxon>Clostridia</taxon>
        <taxon>Eubacteriales</taxon>
        <taxon>Peptococcaceae</taxon>
        <taxon>Acididesulfobacillus</taxon>
    </lineage>
</organism>
<sequence length="687" mass="75593">MPEEIVHGRSLQEIREVWADKLGLAPSALRLETLQKPGLLSRRWQVRVIWDEAADKATDEAADEAASDLPPGSAGSPGGAEQGFLPRHVAAAVREKGFFRIHCPERVERFIPFVCGGRLLYRGEEEETPFTVEAGSDLEFYPTVEAGRFTWQISVRFQGLEAAAKVVKRRPGRFALPESIPYGEMLSIEAHVFWEEGPPAGEYWDQERLAEDLRELKIVYGIREQAWSEMLAVADGEEVVVAKAQAPVPGRPPRLLELPDQKSQVMAEQRDRIDFFASKIELVPEGAVLARKIPGVPGVPGTNILGRAIPVEAWKDFQFRLKQNVRLSEDGLEVLATCPGRPVKFDNYTYGVDNVYVLNQDVDLESGSIEFPGDVVINGNVQDGLRVAAKGRVEINGGVSHAEIRAEKGLSVKRPVYGGRITVGEKYVFHSGLLRRLQELQGDLRECLRQTAELVAAAGAARLRSGQSLKLILERNFAKFPKKMAETESYLRGHKDELVTKEFIDAIHTGKRFLTGLGPLDPQSVPALVKVEEVLARMVANISPEVPEHLNCRVEYIQGTTVACGGDFFCSKGTYNVQLQADGDVEIQGVCRGGSVLAGGNVFIRELGGSEVSSTLVQISGTKRLKVDYCHPNVLVSVNKEIIRIEEACRNLEIFRAEGRVQVEKLRAGAWPGIRGGIEPGSSTPPS</sequence>
<dbReference type="PANTHER" id="PTHR38032:SF1">
    <property type="entry name" value="RNA-BINDING PROTEIN KHPB N-TERMINAL DOMAIN-CONTAINING PROTEIN"/>
    <property type="match status" value="1"/>
</dbReference>
<evidence type="ECO:0000313" key="5">
    <source>
        <dbReference type="Proteomes" id="UP001071230"/>
    </source>
</evidence>
<dbReference type="KEGG" id="aacx:DEACI_3755"/>
<feature type="domain" description="Flagellar Assembly Protein A N-terminal region" evidence="2">
    <location>
        <begin position="196"/>
        <end position="346"/>
    </location>
</feature>